<reference evidence="2 3" key="1">
    <citation type="submission" date="2018-06" db="EMBL/GenBank/DDBJ databases">
        <title>Draft genome sequence of Burkholderia reimsis strain BE51 isolated from a French agricultural soil.</title>
        <authorList>
            <person name="Esmaeel Q."/>
        </authorList>
    </citation>
    <scope>NUCLEOTIDE SEQUENCE [LARGE SCALE GENOMIC DNA]</scope>
    <source>
        <strain evidence="2 3">BE51</strain>
    </source>
</reference>
<dbReference type="EMBL" id="QMFZ01000012">
    <property type="protein sequence ID" value="RBB38877.1"/>
    <property type="molecule type" value="Genomic_DNA"/>
</dbReference>
<comment type="caution">
    <text evidence="2">The sequence shown here is derived from an EMBL/GenBank/DDBJ whole genome shotgun (WGS) entry which is preliminary data.</text>
</comment>
<dbReference type="GO" id="GO:0003677">
    <property type="term" value="F:DNA binding"/>
    <property type="evidence" value="ECO:0007669"/>
    <property type="project" value="InterPro"/>
</dbReference>
<dbReference type="Pfam" id="PF03837">
    <property type="entry name" value="RecT"/>
    <property type="match status" value="1"/>
</dbReference>
<dbReference type="AlphaFoldDB" id="A0A365QUQ3"/>
<dbReference type="RefSeq" id="WP_113045867.1">
    <property type="nucleotide sequence ID" value="NZ_QMFZ01000012.1"/>
</dbReference>
<evidence type="ECO:0000256" key="1">
    <source>
        <dbReference type="SAM" id="MobiDB-lite"/>
    </source>
</evidence>
<dbReference type="NCBIfam" id="TIGR00616">
    <property type="entry name" value="rect"/>
    <property type="match status" value="1"/>
</dbReference>
<feature type="region of interest" description="Disordered" evidence="1">
    <location>
        <begin position="261"/>
        <end position="281"/>
    </location>
</feature>
<dbReference type="InterPro" id="IPR018330">
    <property type="entry name" value="RecT_fam"/>
</dbReference>
<keyword evidence="3" id="KW-1185">Reference proteome</keyword>
<dbReference type="GO" id="GO:0006259">
    <property type="term" value="P:DNA metabolic process"/>
    <property type="evidence" value="ECO:0007669"/>
    <property type="project" value="InterPro"/>
</dbReference>
<evidence type="ECO:0000313" key="2">
    <source>
        <dbReference type="EMBL" id="RBB38877.1"/>
    </source>
</evidence>
<proteinExistence type="predicted"/>
<name>A0A365QUQ3_9BURK</name>
<sequence>MPNIQELKQSDEKSRAVRTADSFTEVEAFFKKNADQLRMALPKHLNPDRVTRLALTSLSQSADLRKCTLRSVFGEVIKASQLGLEIGVLGQGYLVPFFNSQKGVHEAQFIPGWRGLVDLVARAGRASAWTGAVFEGDEFDYALGDKPFVTHRPHGEDDPKKITHVYAVGRVNGSEWPIIEVWPIVRVTKHRDKFNKVGQRHYSFKNWEMYARKIPLLQVLKYLPMSVELTQALQAEAALGEGFTIDGDFTAVEPDQPVERDVTDHDTGRGGLPPALNEPQPPTYFEIESAMKNARSVDELNAAADLLRALPDDEAVELANLYEARVSEFQPAPAANRSRNRAID</sequence>
<dbReference type="Proteomes" id="UP000252458">
    <property type="component" value="Unassembled WGS sequence"/>
</dbReference>
<accession>A0A365QUQ3</accession>
<gene>
    <name evidence="2" type="ORF">DPV79_15975</name>
</gene>
<protein>
    <submittedName>
        <fullName evidence="2">Recombinase RecT</fullName>
    </submittedName>
</protein>
<organism evidence="2 3">
    <name type="scientific">Burkholderia reimsis</name>
    <dbReference type="NCBI Taxonomy" id="2234132"/>
    <lineage>
        <taxon>Bacteria</taxon>
        <taxon>Pseudomonadati</taxon>
        <taxon>Pseudomonadota</taxon>
        <taxon>Betaproteobacteria</taxon>
        <taxon>Burkholderiales</taxon>
        <taxon>Burkholderiaceae</taxon>
        <taxon>Burkholderia</taxon>
    </lineage>
</organism>
<dbReference type="InterPro" id="IPR004590">
    <property type="entry name" value="ssDNA_annealing_RecT"/>
</dbReference>
<evidence type="ECO:0000313" key="3">
    <source>
        <dbReference type="Proteomes" id="UP000252458"/>
    </source>
</evidence>